<comment type="function">
    <text evidence="6">Specifically methylates the guanine in position 2445 (m2G2445) and the guanine in position 2069 (m7G2069) of 23S rRNA.</text>
</comment>
<dbReference type="RefSeq" id="WP_185905925.1">
    <property type="nucleotide sequence ID" value="NZ_JACMSE010000010.1"/>
</dbReference>
<dbReference type="EC" id="2.1.1.173" evidence="6"/>
<dbReference type="Pfam" id="PF10672">
    <property type="entry name" value="Methyltrans_SAM"/>
    <property type="match status" value="1"/>
</dbReference>
<evidence type="ECO:0000256" key="5">
    <source>
        <dbReference type="ARBA" id="ARBA00022691"/>
    </source>
</evidence>
<evidence type="ECO:0000256" key="2">
    <source>
        <dbReference type="ARBA" id="ARBA00022552"/>
    </source>
</evidence>
<protein>
    <recommendedName>
        <fullName evidence="6">Ribosomal RNA large subunit methyltransferase K/L</fullName>
    </recommendedName>
    <domain>
        <recommendedName>
            <fullName evidence="6">23S rRNA m2G2445 methyltransferase</fullName>
            <ecNumber evidence="6">2.1.1.173</ecNumber>
        </recommendedName>
        <alternativeName>
            <fullName evidence="6">rRNA (guanine-N(2)-)-methyltransferase RlmL</fullName>
        </alternativeName>
    </domain>
    <domain>
        <recommendedName>
            <fullName evidence="6">23S rRNA m7G2069 methyltransferase</fullName>
            <ecNumber evidence="6">2.1.1.264</ecNumber>
        </recommendedName>
        <alternativeName>
            <fullName evidence="6">rRNA (guanine-N(7)-)-methyltransferase RlmK</fullName>
        </alternativeName>
    </domain>
</protein>
<dbReference type="Pfam" id="PF02926">
    <property type="entry name" value="THUMP"/>
    <property type="match status" value="1"/>
</dbReference>
<dbReference type="InterPro" id="IPR054170">
    <property type="entry name" value="RlmL_1st"/>
</dbReference>
<dbReference type="EMBL" id="JACMSE010000010">
    <property type="protein sequence ID" value="MBC2890197.1"/>
    <property type="molecule type" value="Genomic_DNA"/>
</dbReference>
<dbReference type="GO" id="GO:0070043">
    <property type="term" value="F:rRNA (guanine-N7-)-methyltransferase activity"/>
    <property type="evidence" value="ECO:0007669"/>
    <property type="project" value="UniProtKB-UniRule"/>
</dbReference>
<dbReference type="GO" id="GO:0003723">
    <property type="term" value="F:RNA binding"/>
    <property type="evidence" value="ECO:0007669"/>
    <property type="project" value="UniProtKB-UniRule"/>
</dbReference>
<keyword evidence="2 6" id="KW-0698">rRNA processing</keyword>
<keyword evidence="7" id="KW-0694">RNA-binding</keyword>
<dbReference type="NCBIfam" id="NF008748">
    <property type="entry name" value="PRK11783.1"/>
    <property type="match status" value="1"/>
</dbReference>
<dbReference type="SMART" id="SM00981">
    <property type="entry name" value="THUMP"/>
    <property type="match status" value="1"/>
</dbReference>
<dbReference type="Pfam" id="PF01170">
    <property type="entry name" value="UPF0020"/>
    <property type="match status" value="1"/>
</dbReference>
<dbReference type="InterPro" id="IPR029063">
    <property type="entry name" value="SAM-dependent_MTases_sf"/>
</dbReference>
<dbReference type="InterPro" id="IPR019614">
    <property type="entry name" value="SAM-dep_methyl-trfase"/>
</dbReference>
<evidence type="ECO:0000256" key="6">
    <source>
        <dbReference type="HAMAP-Rule" id="MF_01858"/>
    </source>
</evidence>
<dbReference type="EC" id="2.1.1.264" evidence="6"/>
<dbReference type="InterPro" id="IPR000241">
    <property type="entry name" value="RlmKL-like_Mtase"/>
</dbReference>
<comment type="subcellular location">
    <subcellularLocation>
        <location evidence="6">Cytoplasm</location>
    </subcellularLocation>
</comment>
<reference evidence="9 10" key="1">
    <citation type="submission" date="2020-08" db="EMBL/GenBank/DDBJ databases">
        <authorList>
            <person name="Liu C."/>
            <person name="Sun Q."/>
        </authorList>
    </citation>
    <scope>NUCLEOTIDE SEQUENCE [LARGE SCALE GENOMIC DNA]</scope>
    <source>
        <strain evidence="9 10">N22</strain>
    </source>
</reference>
<dbReference type="PANTHER" id="PTHR47313:SF1">
    <property type="entry name" value="RIBOSOMAL RNA LARGE SUBUNIT METHYLTRANSFERASE K_L"/>
    <property type="match status" value="1"/>
</dbReference>
<evidence type="ECO:0000313" key="9">
    <source>
        <dbReference type="EMBL" id="MBC2890197.1"/>
    </source>
</evidence>
<organism evidence="9 10">
    <name type="scientific">Gordonibacter massiliensis</name>
    <name type="common">ex Traore et al. 2017</name>
    <dbReference type="NCBI Taxonomy" id="1841863"/>
    <lineage>
        <taxon>Bacteria</taxon>
        <taxon>Bacillati</taxon>
        <taxon>Actinomycetota</taxon>
        <taxon>Coriobacteriia</taxon>
        <taxon>Eggerthellales</taxon>
        <taxon>Eggerthellaceae</taxon>
        <taxon>Gordonibacter</taxon>
    </lineage>
</organism>
<comment type="catalytic activity">
    <reaction evidence="6">
        <text>guanosine(2069) in 23S rRNA + S-adenosyl-L-methionine = N(2)-methylguanosine(2069) in 23S rRNA + S-adenosyl-L-homocysteine + H(+)</text>
        <dbReference type="Rhea" id="RHEA:43772"/>
        <dbReference type="Rhea" id="RHEA-COMP:10688"/>
        <dbReference type="Rhea" id="RHEA-COMP:10689"/>
        <dbReference type="ChEBI" id="CHEBI:15378"/>
        <dbReference type="ChEBI" id="CHEBI:57856"/>
        <dbReference type="ChEBI" id="CHEBI:59789"/>
        <dbReference type="ChEBI" id="CHEBI:74269"/>
        <dbReference type="ChEBI" id="CHEBI:74481"/>
        <dbReference type="EC" id="2.1.1.264"/>
    </reaction>
</comment>
<evidence type="ECO:0000256" key="4">
    <source>
        <dbReference type="ARBA" id="ARBA00022679"/>
    </source>
</evidence>
<dbReference type="PANTHER" id="PTHR47313">
    <property type="entry name" value="RIBOSOMAL RNA LARGE SUBUNIT METHYLTRANSFERASE K/L"/>
    <property type="match status" value="1"/>
</dbReference>
<proteinExistence type="inferred from homology"/>
<dbReference type="CDD" id="cd11715">
    <property type="entry name" value="THUMP_AdoMetMT"/>
    <property type="match status" value="1"/>
</dbReference>
<keyword evidence="1 6" id="KW-0963">Cytoplasm</keyword>
<sequence length="765" mass="81835">MENLELFASCLTGLERPLADELKQMGIKRVRPLGGGVAFFCGARGALKACLWSRLASRIMLVVGRADARLADLLYDDVLDLPWEDVVAPGASIAVSAHGMNEELRNTRFTALKVKDAVCDRLRDKRGARPDVDAQNPDAVIDVRVREKRATVSLDLSGASLYHRTYLAPDDGAEAPLECALAAGLLALANWRARARDGAAFVDPACGDGAAVVEAAAVACDLAPGLARDCWGFHGWAGFDEDAWADLLDDADERFERGLAVVAAQGAVDGPASARPDLDVVRFAGLSASSPAISRARGRAKRAGLRQAVSIEAGGAEEAPALVERVSAAAMAQGTGAEAASCLVASVLGARERSSEASAQADAASFVAAATAAPAGSAFAVAGSEAVEDRFGTEPAVRTELGRDRVAVEALVFDAPPAASAVVMVPDPSGGAEHRVEVLEPASEQFSSRLFKVAKERRKWARREGVTCYRVYDADLPDYAVAIDVYAGAGDAEGNTYLHIAEYAPPSSVDAAKARRRFDDVLALAPVALGVRPDHVFAKTRRRDKGGAQYRDAGRRSYVTQVLEDGYLLEVDLSGYLDTGIFLDHRTTRELVGAKAAGKRFLNLFAYTGTATVHAAGGGAVETTTVDLSQTYLDWARRNMADNGFAGPEHVFERADVMTWITETRRKPLRYDLIFVDPPTFSNSKAMGSRTWDVQRDHVELLIGVTRLLTEGGEAVFSCNLRTFKPDVEALAKYGVAVEDTTASTIPHDFERNPKIHQCFLVKRA</sequence>
<comment type="catalytic activity">
    <reaction evidence="6">
        <text>guanosine(2445) in 23S rRNA + S-adenosyl-L-methionine = N(2)-methylguanosine(2445) in 23S rRNA + S-adenosyl-L-homocysteine + H(+)</text>
        <dbReference type="Rhea" id="RHEA:42740"/>
        <dbReference type="Rhea" id="RHEA-COMP:10215"/>
        <dbReference type="Rhea" id="RHEA-COMP:10216"/>
        <dbReference type="ChEBI" id="CHEBI:15378"/>
        <dbReference type="ChEBI" id="CHEBI:57856"/>
        <dbReference type="ChEBI" id="CHEBI:59789"/>
        <dbReference type="ChEBI" id="CHEBI:74269"/>
        <dbReference type="ChEBI" id="CHEBI:74481"/>
        <dbReference type="EC" id="2.1.1.173"/>
    </reaction>
</comment>
<comment type="caution">
    <text evidence="9">The sequence shown here is derived from an EMBL/GenBank/DDBJ whole genome shotgun (WGS) entry which is preliminary data.</text>
</comment>
<dbReference type="InterPro" id="IPR004114">
    <property type="entry name" value="THUMP_dom"/>
</dbReference>
<dbReference type="GO" id="GO:0052915">
    <property type="term" value="F:23S rRNA (guanine(2445)-N(2))-methyltransferase activity"/>
    <property type="evidence" value="ECO:0007669"/>
    <property type="project" value="UniProtKB-UniRule"/>
</dbReference>
<name>A0A842JEU1_9ACTN</name>
<dbReference type="Pfam" id="PF22020">
    <property type="entry name" value="RlmL_1st"/>
    <property type="match status" value="1"/>
</dbReference>
<evidence type="ECO:0000256" key="1">
    <source>
        <dbReference type="ARBA" id="ARBA00022490"/>
    </source>
</evidence>
<dbReference type="InterPro" id="IPR017244">
    <property type="entry name" value="23SrRNA_methyltr_KL"/>
</dbReference>
<dbReference type="Gene3D" id="3.30.750.80">
    <property type="entry name" value="RNA methyltransferase domain (HRMD) like"/>
    <property type="match status" value="1"/>
</dbReference>
<dbReference type="CDD" id="cd02440">
    <property type="entry name" value="AdoMet_MTases"/>
    <property type="match status" value="1"/>
</dbReference>
<evidence type="ECO:0000259" key="8">
    <source>
        <dbReference type="PROSITE" id="PS51165"/>
    </source>
</evidence>
<keyword evidence="3 6" id="KW-0489">Methyltransferase</keyword>
<keyword evidence="10" id="KW-1185">Reference proteome</keyword>
<dbReference type="PIRSF" id="PIRSF037618">
    <property type="entry name" value="RNA_Mtase_bacteria_prd"/>
    <property type="match status" value="1"/>
</dbReference>
<dbReference type="PROSITE" id="PS51165">
    <property type="entry name" value="THUMP"/>
    <property type="match status" value="1"/>
</dbReference>
<keyword evidence="4 6" id="KW-0808">Transferase</keyword>
<dbReference type="SUPFAM" id="SSF53335">
    <property type="entry name" value="S-adenosyl-L-methionine-dependent methyltransferases"/>
    <property type="match status" value="2"/>
</dbReference>
<dbReference type="Gene3D" id="3.40.50.150">
    <property type="entry name" value="Vaccinia Virus protein VP39"/>
    <property type="match status" value="1"/>
</dbReference>
<evidence type="ECO:0000256" key="7">
    <source>
        <dbReference type="PROSITE-ProRule" id="PRU00529"/>
    </source>
</evidence>
<comment type="similarity">
    <text evidence="6">Belongs to the methyltransferase superfamily. RlmKL family.</text>
</comment>
<keyword evidence="5 6" id="KW-0949">S-adenosyl-L-methionine</keyword>
<accession>A0A842JEU1</accession>
<evidence type="ECO:0000256" key="3">
    <source>
        <dbReference type="ARBA" id="ARBA00022603"/>
    </source>
</evidence>
<evidence type="ECO:0000313" key="10">
    <source>
        <dbReference type="Proteomes" id="UP000587396"/>
    </source>
</evidence>
<dbReference type="Proteomes" id="UP000587396">
    <property type="component" value="Unassembled WGS sequence"/>
</dbReference>
<dbReference type="HAMAP" id="MF_01858">
    <property type="entry name" value="23SrRNA_methyltr_KL"/>
    <property type="match status" value="1"/>
</dbReference>
<gene>
    <name evidence="9" type="primary">rlmKL</name>
    <name evidence="6" type="synonym">rlmL</name>
    <name evidence="9" type="ORF">H7313_12735</name>
</gene>
<dbReference type="Gene3D" id="3.30.2130.30">
    <property type="match status" value="2"/>
</dbReference>
<dbReference type="AlphaFoldDB" id="A0A842JEU1"/>
<feature type="domain" description="THUMP" evidence="8">
    <location>
        <begin position="45"/>
        <end position="156"/>
    </location>
</feature>
<dbReference type="GO" id="GO:0005737">
    <property type="term" value="C:cytoplasm"/>
    <property type="evidence" value="ECO:0007669"/>
    <property type="project" value="UniProtKB-SubCell"/>
</dbReference>